<dbReference type="STRING" id="314230.DSM3645_15435"/>
<protein>
    <submittedName>
        <fullName evidence="2">Uncharacterized protein</fullName>
    </submittedName>
</protein>
<feature type="signal peptide" evidence="1">
    <location>
        <begin position="1"/>
        <end position="23"/>
    </location>
</feature>
<accession>A3ZZ87</accession>
<evidence type="ECO:0000313" key="3">
    <source>
        <dbReference type="Proteomes" id="UP000004358"/>
    </source>
</evidence>
<sequence length="56" mass="5986">MPSTRFRKTLAIAVVASNASAIAAMGVVHKVGGRVRIEAKVTRCIRYSVEVADKTV</sequence>
<keyword evidence="1" id="KW-0732">Signal</keyword>
<reference evidence="2 3" key="1">
    <citation type="submission" date="2006-02" db="EMBL/GenBank/DDBJ databases">
        <authorList>
            <person name="Amann R."/>
            <person name="Ferriera S."/>
            <person name="Johnson J."/>
            <person name="Kravitz S."/>
            <person name="Halpern A."/>
            <person name="Remington K."/>
            <person name="Beeson K."/>
            <person name="Tran B."/>
            <person name="Rogers Y.-H."/>
            <person name="Friedman R."/>
            <person name="Venter J.C."/>
        </authorList>
    </citation>
    <scope>NUCLEOTIDE SEQUENCE [LARGE SCALE GENOMIC DNA]</scope>
    <source>
        <strain evidence="2 3">DSM 3645</strain>
    </source>
</reference>
<comment type="caution">
    <text evidence="2">The sequence shown here is derived from an EMBL/GenBank/DDBJ whole genome shotgun (WGS) entry which is preliminary data.</text>
</comment>
<dbReference type="Proteomes" id="UP000004358">
    <property type="component" value="Unassembled WGS sequence"/>
</dbReference>
<name>A3ZZ87_9BACT</name>
<proteinExistence type="predicted"/>
<evidence type="ECO:0000256" key="1">
    <source>
        <dbReference type="SAM" id="SignalP"/>
    </source>
</evidence>
<dbReference type="HOGENOM" id="CLU_3005002_0_0_0"/>
<feature type="chain" id="PRO_5002663925" evidence="1">
    <location>
        <begin position="24"/>
        <end position="56"/>
    </location>
</feature>
<organism evidence="2 3">
    <name type="scientific">Blastopirellula marina DSM 3645</name>
    <dbReference type="NCBI Taxonomy" id="314230"/>
    <lineage>
        <taxon>Bacteria</taxon>
        <taxon>Pseudomonadati</taxon>
        <taxon>Planctomycetota</taxon>
        <taxon>Planctomycetia</taxon>
        <taxon>Pirellulales</taxon>
        <taxon>Pirellulaceae</taxon>
        <taxon>Blastopirellula</taxon>
    </lineage>
</organism>
<dbReference type="EMBL" id="AANZ01000023">
    <property type="protein sequence ID" value="EAQ78182.1"/>
    <property type="molecule type" value="Genomic_DNA"/>
</dbReference>
<evidence type="ECO:0000313" key="2">
    <source>
        <dbReference type="EMBL" id="EAQ78182.1"/>
    </source>
</evidence>
<dbReference type="AlphaFoldDB" id="A3ZZ87"/>
<gene>
    <name evidence="2" type="ORF">DSM3645_15435</name>
</gene>